<sequence>MVTAIFATLIFPLVKNQCKLQQKTVDRVSGFYFVSDKRSSDPMQCSHRLLNLSSRLDKMH</sequence>
<dbReference type="Proteomes" id="UP000324392">
    <property type="component" value="Chromosome"/>
</dbReference>
<protein>
    <submittedName>
        <fullName evidence="1">Uncharacterized protein</fullName>
    </submittedName>
</protein>
<accession>A0A455VI03</accession>
<dbReference type="AlphaFoldDB" id="A0A455VI03"/>
<gene>
    <name evidence="1" type="ORF">SSYIS1_25470</name>
</gene>
<proteinExistence type="predicted"/>
<evidence type="ECO:0000313" key="2">
    <source>
        <dbReference type="Proteomes" id="UP000324392"/>
    </source>
</evidence>
<reference evidence="1 2" key="1">
    <citation type="submission" date="2019-03" db="EMBL/GenBank/DDBJ databases">
        <title>The genome sequence of Candidatus Serratia symbiotica strain IS.</title>
        <authorList>
            <person name="Nikoh N."/>
            <person name="Koga R."/>
            <person name="Oshima K."/>
            <person name="Hattori M."/>
            <person name="Fukatsu T."/>
        </authorList>
    </citation>
    <scope>NUCLEOTIDE SEQUENCE [LARGE SCALE GENOMIC DNA]</scope>
    <source>
        <strain evidence="1 2">IS</strain>
    </source>
</reference>
<organism evidence="1 2">
    <name type="scientific">Serratia symbiotica</name>
    <dbReference type="NCBI Taxonomy" id="138074"/>
    <lineage>
        <taxon>Bacteria</taxon>
        <taxon>Pseudomonadati</taxon>
        <taxon>Pseudomonadota</taxon>
        <taxon>Gammaproteobacteria</taxon>
        <taxon>Enterobacterales</taxon>
        <taxon>Yersiniaceae</taxon>
        <taxon>Serratia</taxon>
    </lineage>
</organism>
<name>A0A455VI03_9GAMM</name>
<evidence type="ECO:0000313" key="1">
    <source>
        <dbReference type="EMBL" id="BBI92693.1"/>
    </source>
</evidence>
<dbReference type="EMBL" id="AP019531">
    <property type="protein sequence ID" value="BBI92693.1"/>
    <property type="molecule type" value="Genomic_DNA"/>
</dbReference>